<name>A0A2T0Q9N8_9ACTN</name>
<evidence type="ECO:0000313" key="6">
    <source>
        <dbReference type="EMBL" id="PRY00609.1"/>
    </source>
</evidence>
<gene>
    <name evidence="6" type="ORF">CLV72_102240</name>
</gene>
<dbReference type="EMBL" id="PVZC01000002">
    <property type="protein sequence ID" value="PRY00609.1"/>
    <property type="molecule type" value="Genomic_DNA"/>
</dbReference>
<keyword evidence="7" id="KW-1185">Reference proteome</keyword>
<evidence type="ECO:0000256" key="3">
    <source>
        <dbReference type="ARBA" id="ARBA00023125"/>
    </source>
</evidence>
<dbReference type="PANTHER" id="PTHR34294:SF1">
    <property type="entry name" value="TRANSCRIPTIONAL REGULATOR LSRR"/>
    <property type="match status" value="1"/>
</dbReference>
<comment type="similarity">
    <text evidence="1">Belongs to the SorC transcriptional regulatory family.</text>
</comment>
<dbReference type="InterPro" id="IPR051054">
    <property type="entry name" value="SorC_transcr_regulators"/>
</dbReference>
<dbReference type="GO" id="GO:0030246">
    <property type="term" value="F:carbohydrate binding"/>
    <property type="evidence" value="ECO:0007669"/>
    <property type="project" value="InterPro"/>
</dbReference>
<feature type="domain" description="Sugar-binding" evidence="5">
    <location>
        <begin position="68"/>
        <end position="319"/>
    </location>
</feature>
<reference evidence="6 7" key="1">
    <citation type="submission" date="2018-03" db="EMBL/GenBank/DDBJ databases">
        <title>Genomic Encyclopedia of Archaeal and Bacterial Type Strains, Phase II (KMG-II): from individual species to whole genera.</title>
        <authorList>
            <person name="Goeker M."/>
        </authorList>
    </citation>
    <scope>NUCLEOTIDE SEQUENCE [LARGE SCALE GENOMIC DNA]</scope>
    <source>
        <strain evidence="6 7">DSM 45601</strain>
    </source>
</reference>
<sequence length="329" mass="34876">MSAPAPEPEYEQLLYQVASLYYESGQTQEQIGRALHLTRWKVGRMLTEAREVGIVRIDVVHPRSRIRTAERALVERYGLRDAVVVAHRDGATAPHELTALVARAAADYLAALRPAPRLLGVSWGRTLDAVAAALPSGWTSGVHVVQVNGGLSRSRTPTSAHDMASRIAHHGAGTVTLLPVPAIVEQEATRRALESDRAVSDVLDLAARADAYLFSPGGMTRDSVLVDSGYITPADLDRLSAAGAVGDVMSRFIDAEGRVVDAGLDGRTLGLSLDALRAGDTSVAVVAGPAKLAVCRAVLAGRMCKVLITEQRTARSLLEPARTPSGSVT</sequence>
<evidence type="ECO:0000259" key="5">
    <source>
        <dbReference type="Pfam" id="PF04198"/>
    </source>
</evidence>
<dbReference type="AlphaFoldDB" id="A0A2T0Q9N8"/>
<dbReference type="Pfam" id="PF04198">
    <property type="entry name" value="Sugar-bind"/>
    <property type="match status" value="1"/>
</dbReference>
<evidence type="ECO:0000256" key="1">
    <source>
        <dbReference type="ARBA" id="ARBA00010466"/>
    </source>
</evidence>
<organism evidence="6 7">
    <name type="scientific">Allonocardiopsis opalescens</name>
    <dbReference type="NCBI Taxonomy" id="1144618"/>
    <lineage>
        <taxon>Bacteria</taxon>
        <taxon>Bacillati</taxon>
        <taxon>Actinomycetota</taxon>
        <taxon>Actinomycetes</taxon>
        <taxon>Streptosporangiales</taxon>
        <taxon>Allonocardiopsis</taxon>
    </lineage>
</organism>
<comment type="caution">
    <text evidence="6">The sequence shown here is derived from an EMBL/GenBank/DDBJ whole genome shotgun (WGS) entry which is preliminary data.</text>
</comment>
<accession>A0A2T0Q9N8</accession>
<evidence type="ECO:0000313" key="7">
    <source>
        <dbReference type="Proteomes" id="UP000237846"/>
    </source>
</evidence>
<dbReference type="Gene3D" id="1.10.10.10">
    <property type="entry name" value="Winged helix-like DNA-binding domain superfamily/Winged helix DNA-binding domain"/>
    <property type="match status" value="1"/>
</dbReference>
<dbReference type="GO" id="GO:0003677">
    <property type="term" value="F:DNA binding"/>
    <property type="evidence" value="ECO:0007669"/>
    <property type="project" value="UniProtKB-KW"/>
</dbReference>
<dbReference type="Proteomes" id="UP000237846">
    <property type="component" value="Unassembled WGS sequence"/>
</dbReference>
<dbReference type="InterPro" id="IPR007324">
    <property type="entry name" value="Sugar-bd_dom_put"/>
</dbReference>
<keyword evidence="3" id="KW-0238">DNA-binding</keyword>
<dbReference type="InterPro" id="IPR037171">
    <property type="entry name" value="NagB/RpiA_transferase-like"/>
</dbReference>
<proteinExistence type="inferred from homology"/>
<dbReference type="Gene3D" id="3.40.50.1360">
    <property type="match status" value="1"/>
</dbReference>
<keyword evidence="2" id="KW-0805">Transcription regulation</keyword>
<evidence type="ECO:0000256" key="2">
    <source>
        <dbReference type="ARBA" id="ARBA00023015"/>
    </source>
</evidence>
<protein>
    <submittedName>
        <fullName evidence="6">Deoxyribonucleoside regulator</fullName>
    </submittedName>
</protein>
<evidence type="ECO:0000256" key="4">
    <source>
        <dbReference type="ARBA" id="ARBA00023163"/>
    </source>
</evidence>
<dbReference type="OrthoDB" id="186585at2"/>
<dbReference type="InterPro" id="IPR036388">
    <property type="entry name" value="WH-like_DNA-bd_sf"/>
</dbReference>
<dbReference type="SUPFAM" id="SSF100950">
    <property type="entry name" value="NagB/RpiA/CoA transferase-like"/>
    <property type="match status" value="1"/>
</dbReference>
<keyword evidence="4" id="KW-0804">Transcription</keyword>
<dbReference type="PANTHER" id="PTHR34294">
    <property type="entry name" value="TRANSCRIPTIONAL REGULATOR-RELATED"/>
    <property type="match status" value="1"/>
</dbReference>
<dbReference type="RefSeq" id="WP_106242284.1">
    <property type="nucleotide sequence ID" value="NZ_PVZC01000002.1"/>
</dbReference>